<protein>
    <submittedName>
        <fullName evidence="2">Uncharacterized protein</fullName>
    </submittedName>
</protein>
<keyword evidence="3" id="KW-1185">Reference proteome</keyword>
<geneLocation type="plasmid" evidence="2 3">
    <name>pAtS4b</name>
</geneLocation>
<organism evidence="2 3">
    <name type="scientific">Allorhizobium ampelinum (strain ATCC BAA-846 / DSM 112012 / S4)</name>
    <name type="common">Agrobacterium vitis (strain S4)</name>
    <dbReference type="NCBI Taxonomy" id="311402"/>
    <lineage>
        <taxon>Bacteria</taxon>
        <taxon>Pseudomonadati</taxon>
        <taxon>Pseudomonadota</taxon>
        <taxon>Alphaproteobacteria</taxon>
        <taxon>Hyphomicrobiales</taxon>
        <taxon>Rhizobiaceae</taxon>
        <taxon>Rhizobium/Agrobacterium group</taxon>
        <taxon>Allorhizobium</taxon>
        <taxon>Allorhizobium ampelinum</taxon>
    </lineage>
</organism>
<name>B9K352_ALLAM</name>
<gene>
    <name evidence="2" type="ordered locus">Avi_9556</name>
</gene>
<feature type="region of interest" description="Disordered" evidence="1">
    <location>
        <begin position="54"/>
        <end position="77"/>
    </location>
</feature>
<dbReference type="KEGG" id="avi:Avi_9556"/>
<evidence type="ECO:0000313" key="2">
    <source>
        <dbReference type="EMBL" id="ACM39300.1"/>
    </source>
</evidence>
<dbReference type="RefSeq" id="WP_012655060.1">
    <property type="nucleotide sequence ID" value="NC_011991.1"/>
</dbReference>
<evidence type="ECO:0000313" key="3">
    <source>
        <dbReference type="Proteomes" id="UP000001596"/>
    </source>
</evidence>
<dbReference type="Proteomes" id="UP000001596">
    <property type="component" value="Plasmid pAtS4b"/>
</dbReference>
<keyword evidence="2" id="KW-0614">Plasmid</keyword>
<accession>B9K352</accession>
<reference evidence="2 3" key="1">
    <citation type="journal article" date="2009" name="J. Bacteriol.">
        <title>Genome sequences of three Agrobacterium biovars help elucidate the evolution of multichromosome genomes in bacteria.</title>
        <authorList>
            <person name="Slater S.C."/>
            <person name="Goldman B.S."/>
            <person name="Goodner B."/>
            <person name="Setubal J.C."/>
            <person name="Farrand S.K."/>
            <person name="Nester E.W."/>
            <person name="Burr T.J."/>
            <person name="Banta L."/>
            <person name="Dickerman A.W."/>
            <person name="Paulsen I."/>
            <person name="Otten L."/>
            <person name="Suen G."/>
            <person name="Welch R."/>
            <person name="Almeida N.F."/>
            <person name="Arnold F."/>
            <person name="Burton O.T."/>
            <person name="Du Z."/>
            <person name="Ewing A."/>
            <person name="Godsy E."/>
            <person name="Heisel S."/>
            <person name="Houmiel K.L."/>
            <person name="Jhaveri J."/>
            <person name="Lu J."/>
            <person name="Miller N.M."/>
            <person name="Norton S."/>
            <person name="Chen Q."/>
            <person name="Phoolcharoen W."/>
            <person name="Ohlin V."/>
            <person name="Ondrusek D."/>
            <person name="Pride N."/>
            <person name="Stricklin S.L."/>
            <person name="Sun J."/>
            <person name="Wheeler C."/>
            <person name="Wilson L."/>
            <person name="Zhu H."/>
            <person name="Wood D.W."/>
        </authorList>
    </citation>
    <scope>NUCLEOTIDE SEQUENCE [LARGE SCALE GENOMIC DNA]</scope>
    <source>
        <strain evidence="3">S4 / ATCC BAA-846</strain>
        <plasmid evidence="2 3">pAtS4b</plasmid>
    </source>
</reference>
<evidence type="ECO:0000256" key="1">
    <source>
        <dbReference type="SAM" id="MobiDB-lite"/>
    </source>
</evidence>
<dbReference type="AlphaFoldDB" id="B9K352"/>
<feature type="compositionally biased region" description="Basic and acidic residues" evidence="1">
    <location>
        <begin position="54"/>
        <end position="63"/>
    </location>
</feature>
<dbReference type="HOGENOM" id="CLU_1905024_0_0_5"/>
<dbReference type="EMBL" id="CP000635">
    <property type="protein sequence ID" value="ACM39300.1"/>
    <property type="molecule type" value="Genomic_DNA"/>
</dbReference>
<sequence>MSTIGDLERRAGIGPSREERAAFWLRFRHLDGIACLKAGVAELERLIAMKKAAEPTAELTERKSSRRNRLPPLTDEQERALQAYAAKHGRRWKSVLSNAWMGEAPYDDGPLLRYLRNTRGPSWLVTYRLPKAPPSTAPR</sequence>
<proteinExistence type="predicted"/>